<dbReference type="CDD" id="cd13603">
    <property type="entry name" value="PBP2_TRAP_Siap_TeaA_like"/>
    <property type="match status" value="1"/>
</dbReference>
<dbReference type="SUPFAM" id="SSF53850">
    <property type="entry name" value="Periplasmic binding protein-like II"/>
    <property type="match status" value="1"/>
</dbReference>
<comment type="caution">
    <text evidence="4">The sequence shown here is derived from an EMBL/GenBank/DDBJ whole genome shotgun (WGS) entry which is preliminary data.</text>
</comment>
<accession>A0A9D1R1U6</accession>
<dbReference type="EMBL" id="DXGI01000367">
    <property type="protein sequence ID" value="HIW79419.1"/>
    <property type="molecule type" value="Genomic_DNA"/>
</dbReference>
<evidence type="ECO:0000256" key="2">
    <source>
        <dbReference type="ARBA" id="ARBA00022448"/>
    </source>
</evidence>
<reference evidence="4" key="1">
    <citation type="journal article" date="2021" name="PeerJ">
        <title>Extensive microbial diversity within the chicken gut microbiome revealed by metagenomics and culture.</title>
        <authorList>
            <person name="Gilroy R."/>
            <person name="Ravi A."/>
            <person name="Getino M."/>
            <person name="Pursley I."/>
            <person name="Horton D.L."/>
            <person name="Alikhan N.F."/>
            <person name="Baker D."/>
            <person name="Gharbi K."/>
            <person name="Hall N."/>
            <person name="Watson M."/>
            <person name="Adriaenssens E.M."/>
            <person name="Foster-Nyarko E."/>
            <person name="Jarju S."/>
            <person name="Secka A."/>
            <person name="Antonio M."/>
            <person name="Oren A."/>
            <person name="Chaudhuri R.R."/>
            <person name="La Ragione R."/>
            <person name="Hildebrand F."/>
            <person name="Pallen M.J."/>
        </authorList>
    </citation>
    <scope>NUCLEOTIDE SEQUENCE</scope>
    <source>
        <strain evidence="4">ChiSxjej5B17-1746</strain>
    </source>
</reference>
<dbReference type="Proteomes" id="UP000824264">
    <property type="component" value="Unassembled WGS sequence"/>
</dbReference>
<dbReference type="PIRSF" id="PIRSF006470">
    <property type="entry name" value="DctB"/>
    <property type="match status" value="1"/>
</dbReference>
<dbReference type="Gene3D" id="3.40.190.170">
    <property type="entry name" value="Bacterial extracellular solute-binding protein, family 7"/>
    <property type="match status" value="1"/>
</dbReference>
<keyword evidence="2" id="KW-0813">Transport</keyword>
<dbReference type="InterPro" id="IPR004682">
    <property type="entry name" value="TRAP_DctP"/>
</dbReference>
<dbReference type="InterPro" id="IPR038404">
    <property type="entry name" value="TRAP_DctP_sf"/>
</dbReference>
<comment type="similarity">
    <text evidence="1">Belongs to the bacterial solute-binding protein 7 family.</text>
</comment>
<dbReference type="AlphaFoldDB" id="A0A9D1R1U6"/>
<evidence type="ECO:0000256" key="1">
    <source>
        <dbReference type="ARBA" id="ARBA00009023"/>
    </source>
</evidence>
<dbReference type="NCBIfam" id="NF037995">
    <property type="entry name" value="TRAP_S1"/>
    <property type="match status" value="1"/>
</dbReference>
<name>A0A9D1R1U6_9BACT</name>
<dbReference type="GO" id="GO:0030288">
    <property type="term" value="C:outer membrane-bounded periplasmic space"/>
    <property type="evidence" value="ECO:0007669"/>
    <property type="project" value="InterPro"/>
</dbReference>
<dbReference type="PANTHER" id="PTHR33376">
    <property type="match status" value="1"/>
</dbReference>
<dbReference type="Pfam" id="PF03480">
    <property type="entry name" value="DctP"/>
    <property type="match status" value="1"/>
</dbReference>
<evidence type="ECO:0000313" key="5">
    <source>
        <dbReference type="Proteomes" id="UP000824264"/>
    </source>
</evidence>
<protein>
    <submittedName>
        <fullName evidence="4">TRAP transporter substrate-binding protein</fullName>
    </submittedName>
</protein>
<organism evidence="4 5">
    <name type="scientific">Candidatus Bilophila faecipullorum</name>
    <dbReference type="NCBI Taxonomy" id="2838482"/>
    <lineage>
        <taxon>Bacteria</taxon>
        <taxon>Pseudomonadati</taxon>
        <taxon>Thermodesulfobacteriota</taxon>
        <taxon>Desulfovibrionia</taxon>
        <taxon>Desulfovibrionales</taxon>
        <taxon>Desulfovibrionaceae</taxon>
        <taxon>Bilophila</taxon>
    </lineage>
</organism>
<keyword evidence="3" id="KW-0732">Signal</keyword>
<proteinExistence type="inferred from homology"/>
<reference evidence="4" key="2">
    <citation type="submission" date="2021-04" db="EMBL/GenBank/DDBJ databases">
        <authorList>
            <person name="Gilroy R."/>
        </authorList>
    </citation>
    <scope>NUCLEOTIDE SEQUENCE</scope>
    <source>
        <strain evidence="4">ChiSxjej5B17-1746</strain>
    </source>
</reference>
<gene>
    <name evidence="4" type="ORF">H9874_09805</name>
</gene>
<dbReference type="NCBIfam" id="TIGR00787">
    <property type="entry name" value="dctP"/>
    <property type="match status" value="1"/>
</dbReference>
<dbReference type="GO" id="GO:0055085">
    <property type="term" value="P:transmembrane transport"/>
    <property type="evidence" value="ECO:0007669"/>
    <property type="project" value="InterPro"/>
</dbReference>
<dbReference type="PANTHER" id="PTHR33376:SF7">
    <property type="entry name" value="C4-DICARBOXYLATE-BINDING PROTEIN DCTB"/>
    <property type="match status" value="1"/>
</dbReference>
<evidence type="ECO:0000313" key="4">
    <source>
        <dbReference type="EMBL" id="HIW79419.1"/>
    </source>
</evidence>
<sequence>MHVSIIWKATVCLMIGAVLWAPGEAAAEKKIIMRYSHSSAAMVEEPHHVAALDFKKYVEAKSGGKVEVQIYPASQLGGEERAFQDVQQGVIQIASLASNNAAVFAPSLYVLDLPYLFRTNQEGWDILDKYWDALNAKCIEESGNRIIGWLDLGYRHICNSKHPVRTIGDLKGLKIRVPNNPVMINTFRAWGCEPTPLAWDETFNALQQKVVDGQENSYVVFASNKFEEVQKYMTELRYKLQIIVMVVNDAWLKRQPADVREAILEGGRLATRHNREMIMAMEARLKPAMKKAGVEILDRPEDESVWEEKAMALWPDLYPKIGQLDLLDRMMADMRRQRP</sequence>
<evidence type="ECO:0000256" key="3">
    <source>
        <dbReference type="ARBA" id="ARBA00022729"/>
    </source>
</evidence>
<dbReference type="InterPro" id="IPR018389">
    <property type="entry name" value="DctP_fam"/>
</dbReference>